<sequence length="301" mass="33180">MCSKLDLSRNHHHQSDEEDQNQPSPSQNPPLPVKHTLSVPSFVPKKLSVARVRERAQKIRERTRGEIVEVQGGRILRSITGRKDRHSKVCTARGPRDRRVRLSANTAIQFYDVQDRLGCDRPSEAIDWLMKEAKSAMDALDQSADQNPDQILDEPHQTGISNSGYFGEEPMNSLGFFGFESLTNEVNSNEFDQHLSGIFSASSHFGTILGQEQLFSQGGTLQSSYSPAFRALMSPQISNLNCETILPQVISPCLDTGNLCPSGPSDGFSQVFVSRGIQGPPGLAELELPCEFLPSGRIKSS</sequence>
<keyword evidence="5" id="KW-0539">Nucleus</keyword>
<evidence type="ECO:0000313" key="10">
    <source>
        <dbReference type="Proteomes" id="UP000585474"/>
    </source>
</evidence>
<dbReference type="EMBL" id="BJWL01000018">
    <property type="protein sequence ID" value="GFZ06128.1"/>
    <property type="molecule type" value="Genomic_DNA"/>
</dbReference>
<keyword evidence="3" id="KW-0238">DNA-binding</keyword>
<name>A0A7J0G5R7_9ERIC</name>
<evidence type="ECO:0000256" key="5">
    <source>
        <dbReference type="ARBA" id="ARBA00023242"/>
    </source>
</evidence>
<dbReference type="GO" id="GO:2000032">
    <property type="term" value="P:regulation of secondary shoot formation"/>
    <property type="evidence" value="ECO:0007669"/>
    <property type="project" value="TreeGrafter"/>
</dbReference>
<dbReference type="InterPro" id="IPR017887">
    <property type="entry name" value="TF_TCP_subgr"/>
</dbReference>
<dbReference type="AlphaFoldDB" id="A0A7J0G5R7"/>
<dbReference type="GO" id="GO:0043565">
    <property type="term" value="F:sequence-specific DNA binding"/>
    <property type="evidence" value="ECO:0007669"/>
    <property type="project" value="TreeGrafter"/>
</dbReference>
<dbReference type="GO" id="GO:0005634">
    <property type="term" value="C:nucleus"/>
    <property type="evidence" value="ECO:0007669"/>
    <property type="project" value="UniProtKB-SubCell"/>
</dbReference>
<keyword evidence="10" id="KW-1185">Reference proteome</keyword>
<dbReference type="PANTHER" id="PTHR31072">
    <property type="entry name" value="TRANSCRIPTION FACTOR TCP4-RELATED"/>
    <property type="match status" value="1"/>
</dbReference>
<gene>
    <name evidence="8" type="ORF">Acr_18g0002980</name>
    <name evidence="9" type="ORF">Acr_18g0003000</name>
</gene>
<evidence type="ECO:0000256" key="4">
    <source>
        <dbReference type="ARBA" id="ARBA00023163"/>
    </source>
</evidence>
<dbReference type="PANTHER" id="PTHR31072:SF240">
    <property type="entry name" value="TRANSCRIPTION FACTOR TCP10"/>
    <property type="match status" value="1"/>
</dbReference>
<comment type="subcellular location">
    <subcellularLocation>
        <location evidence="1">Nucleus</location>
    </subcellularLocation>
</comment>
<evidence type="ECO:0000313" key="8">
    <source>
        <dbReference type="EMBL" id="GFZ06128.1"/>
    </source>
</evidence>
<dbReference type="InterPro" id="IPR005333">
    <property type="entry name" value="Transcription_factor_TCP"/>
</dbReference>
<keyword evidence="2" id="KW-0805">Transcription regulation</keyword>
<dbReference type="EMBL" id="BJWL01000018">
    <property type="protein sequence ID" value="GFZ06130.1"/>
    <property type="molecule type" value="Genomic_DNA"/>
</dbReference>
<evidence type="ECO:0000256" key="1">
    <source>
        <dbReference type="ARBA" id="ARBA00004123"/>
    </source>
</evidence>
<dbReference type="Proteomes" id="UP000585474">
    <property type="component" value="Unassembled WGS sequence"/>
</dbReference>
<protein>
    <submittedName>
        <fullName evidence="9">TCP family transcription factor 4</fullName>
    </submittedName>
</protein>
<dbReference type="GO" id="GO:0003700">
    <property type="term" value="F:DNA-binding transcription factor activity"/>
    <property type="evidence" value="ECO:0007669"/>
    <property type="project" value="InterPro"/>
</dbReference>
<evidence type="ECO:0000256" key="3">
    <source>
        <dbReference type="ARBA" id="ARBA00023125"/>
    </source>
</evidence>
<dbReference type="PROSITE" id="PS51369">
    <property type="entry name" value="TCP"/>
    <property type="match status" value="1"/>
</dbReference>
<dbReference type="Pfam" id="PF03634">
    <property type="entry name" value="TCP"/>
    <property type="match status" value="1"/>
</dbReference>
<accession>A0A7J0G5R7</accession>
<proteinExistence type="predicted"/>
<reference evidence="9 10" key="1">
    <citation type="submission" date="2019-07" db="EMBL/GenBank/DDBJ databases">
        <title>De Novo Assembly of kiwifruit Actinidia rufa.</title>
        <authorList>
            <person name="Sugita-Konishi S."/>
            <person name="Sato K."/>
            <person name="Mori E."/>
            <person name="Abe Y."/>
            <person name="Kisaki G."/>
            <person name="Hamano K."/>
            <person name="Suezawa K."/>
            <person name="Otani M."/>
            <person name="Fukuda T."/>
            <person name="Manabe T."/>
            <person name="Gomi K."/>
            <person name="Tabuchi M."/>
            <person name="Akimitsu K."/>
            <person name="Kataoka I."/>
        </authorList>
    </citation>
    <scope>NUCLEOTIDE SEQUENCE [LARGE SCALE GENOMIC DNA]</scope>
    <source>
        <strain evidence="10">cv. Fuchu</strain>
        <strain evidence="9">Fuchu</strain>
    </source>
</reference>
<comment type="caution">
    <text evidence="9">The sequence shown here is derived from an EMBL/GenBank/DDBJ whole genome shotgun (WGS) entry which is preliminary data.</text>
</comment>
<evidence type="ECO:0000256" key="2">
    <source>
        <dbReference type="ARBA" id="ARBA00023015"/>
    </source>
</evidence>
<feature type="region of interest" description="Disordered" evidence="6">
    <location>
        <begin position="1"/>
        <end position="39"/>
    </location>
</feature>
<dbReference type="OrthoDB" id="1927134at2759"/>
<evidence type="ECO:0000313" key="9">
    <source>
        <dbReference type="EMBL" id="GFZ06130.1"/>
    </source>
</evidence>
<evidence type="ECO:0000259" key="7">
    <source>
        <dbReference type="PROSITE" id="PS51369"/>
    </source>
</evidence>
<feature type="domain" description="TCP" evidence="7">
    <location>
        <begin position="82"/>
        <end position="140"/>
    </location>
</feature>
<feature type="compositionally biased region" description="Basic and acidic residues" evidence="6">
    <location>
        <begin position="1"/>
        <end position="15"/>
    </location>
</feature>
<evidence type="ECO:0000256" key="6">
    <source>
        <dbReference type="SAM" id="MobiDB-lite"/>
    </source>
</evidence>
<organism evidence="9 10">
    <name type="scientific">Actinidia rufa</name>
    <dbReference type="NCBI Taxonomy" id="165716"/>
    <lineage>
        <taxon>Eukaryota</taxon>
        <taxon>Viridiplantae</taxon>
        <taxon>Streptophyta</taxon>
        <taxon>Embryophyta</taxon>
        <taxon>Tracheophyta</taxon>
        <taxon>Spermatophyta</taxon>
        <taxon>Magnoliopsida</taxon>
        <taxon>eudicotyledons</taxon>
        <taxon>Gunneridae</taxon>
        <taxon>Pentapetalae</taxon>
        <taxon>asterids</taxon>
        <taxon>Ericales</taxon>
        <taxon>Actinidiaceae</taxon>
        <taxon>Actinidia</taxon>
    </lineage>
</organism>
<keyword evidence="4" id="KW-0804">Transcription</keyword>